<comment type="caution">
    <text evidence="1">The sequence shown here is derived from an EMBL/GenBank/DDBJ whole genome shotgun (WGS) entry which is preliminary data.</text>
</comment>
<reference evidence="1 2" key="1">
    <citation type="journal article" date="2016" name="Int. J. Syst. Evol. Microbiol.">
        <title>Pseudaminobacter manganicus sp. nov., isolated from sludge of a manganese mine.</title>
        <authorList>
            <person name="Li J."/>
            <person name="Huang J."/>
            <person name="Liao S."/>
            <person name="Wang G."/>
        </authorList>
    </citation>
    <scope>NUCLEOTIDE SEQUENCE [LARGE SCALE GENOMIC DNA]</scope>
    <source>
        <strain evidence="1 2">JH-7</strain>
    </source>
</reference>
<protein>
    <submittedName>
        <fullName evidence="1">Histidine kinase</fullName>
    </submittedName>
</protein>
<keyword evidence="1" id="KW-0418">Kinase</keyword>
<evidence type="ECO:0000313" key="1">
    <source>
        <dbReference type="EMBL" id="OQM75086.1"/>
    </source>
</evidence>
<dbReference type="STRING" id="1873176.BFN67_20095"/>
<sequence>MPTLFRLVVTLAVLAGLAYGTMLALVTFVSPRQAELSVRVPLENLVPQK</sequence>
<dbReference type="EMBL" id="MDET01000021">
    <property type="protein sequence ID" value="OQM75086.1"/>
    <property type="molecule type" value="Genomic_DNA"/>
</dbReference>
<dbReference type="OrthoDB" id="9805893at2"/>
<dbReference type="RefSeq" id="WP_080920133.1">
    <property type="nucleotide sequence ID" value="NZ_MDET01000021.1"/>
</dbReference>
<organism evidence="1 2">
    <name type="scientific">Manganibacter manganicus</name>
    <dbReference type="NCBI Taxonomy" id="1873176"/>
    <lineage>
        <taxon>Bacteria</taxon>
        <taxon>Pseudomonadati</taxon>
        <taxon>Pseudomonadota</taxon>
        <taxon>Alphaproteobacteria</taxon>
        <taxon>Hyphomicrobiales</taxon>
        <taxon>Phyllobacteriaceae</taxon>
        <taxon>Manganibacter</taxon>
    </lineage>
</organism>
<evidence type="ECO:0000313" key="2">
    <source>
        <dbReference type="Proteomes" id="UP000191905"/>
    </source>
</evidence>
<keyword evidence="2" id="KW-1185">Reference proteome</keyword>
<dbReference type="AlphaFoldDB" id="A0A1V8RPH5"/>
<accession>A0A1V8RPH5</accession>
<dbReference type="GO" id="GO:0016301">
    <property type="term" value="F:kinase activity"/>
    <property type="evidence" value="ECO:0007669"/>
    <property type="project" value="UniProtKB-KW"/>
</dbReference>
<keyword evidence="1" id="KW-0808">Transferase</keyword>
<gene>
    <name evidence="1" type="ORF">BFN67_20095</name>
</gene>
<name>A0A1V8RPH5_9HYPH</name>
<dbReference type="Proteomes" id="UP000191905">
    <property type="component" value="Unassembled WGS sequence"/>
</dbReference>
<proteinExistence type="predicted"/>